<reference evidence="1" key="1">
    <citation type="journal article" date="2022" name="Toxins">
        <title>Genomic Analysis of Sphingopyxis sp. USTB-05 for Biodegrading Cyanobacterial Hepatotoxins.</title>
        <authorList>
            <person name="Liu C."/>
            <person name="Xu Q."/>
            <person name="Zhao Z."/>
            <person name="Zhang H."/>
            <person name="Liu X."/>
            <person name="Yin C."/>
            <person name="Liu Y."/>
            <person name="Yan H."/>
        </authorList>
    </citation>
    <scope>NUCLEOTIDE SEQUENCE</scope>
    <source>
        <strain evidence="1">NBD5</strain>
    </source>
</reference>
<keyword evidence="2" id="KW-1185">Reference proteome</keyword>
<evidence type="ECO:0000313" key="1">
    <source>
        <dbReference type="EMBL" id="USI73216.1"/>
    </source>
</evidence>
<evidence type="ECO:0000313" key="2">
    <source>
        <dbReference type="Proteomes" id="UP001056937"/>
    </source>
</evidence>
<dbReference type="EMBL" id="CP084930">
    <property type="protein sequence ID" value="USI73216.1"/>
    <property type="molecule type" value="Genomic_DNA"/>
</dbReference>
<accession>A0ABY4X8F2</accession>
<proteinExistence type="predicted"/>
<protein>
    <submittedName>
        <fullName evidence="1">DUF3089 domain-containing protein</fullName>
    </submittedName>
</protein>
<dbReference type="InterPro" id="IPR029058">
    <property type="entry name" value="AB_hydrolase_fold"/>
</dbReference>
<name>A0ABY4X8F2_9SPHN</name>
<dbReference type="Gene3D" id="3.40.50.1820">
    <property type="entry name" value="alpha/beta hydrolase"/>
    <property type="match status" value="1"/>
</dbReference>
<dbReference type="InterPro" id="IPR021440">
    <property type="entry name" value="DUF3089"/>
</dbReference>
<gene>
    <name evidence="1" type="ORF">LHA26_01690</name>
</gene>
<dbReference type="Proteomes" id="UP001056937">
    <property type="component" value="Chromosome 1"/>
</dbReference>
<dbReference type="RefSeq" id="WP_252167027.1">
    <property type="nucleotide sequence ID" value="NZ_CP084930.1"/>
</dbReference>
<sequence>MAARRFLYVVAALIFLVLALGLAWSLAPFAIMRAALVPHGGWTMPPGAPDYRRPDAWLARPGARDDAARWLPAGLARPPAGPAAVFFIPPTTYLDRSRWNAPYDDRIADARSRLITGAEASAFTGVGRVWAPRYRQATIGAFLTDRPEAARALDLAYQDVARAFDTFLAEAPPDAPILLAGHSQGSFHLLRLLRERIAGTPRARRIVAAYAVGWPVSIKADLPALGLPACTAAAQAGCLLSWESFAEPADPRQLRLRYDASAGFTGAPRRGTAALCVNPLTGTAGGSAPAAANLGALRPEAGLEAARLVPGLVPARCAADGLLLIGAAPAGYGLAVLPGNNYHVFDYALFWANIRADAARRLAAWSLR</sequence>
<organism evidence="1 2">
    <name type="scientific">Sphingomonas morindae</name>
    <dbReference type="NCBI Taxonomy" id="1541170"/>
    <lineage>
        <taxon>Bacteria</taxon>
        <taxon>Pseudomonadati</taxon>
        <taxon>Pseudomonadota</taxon>
        <taxon>Alphaproteobacteria</taxon>
        <taxon>Sphingomonadales</taxon>
        <taxon>Sphingomonadaceae</taxon>
        <taxon>Sphingomonas</taxon>
    </lineage>
</organism>
<dbReference type="SUPFAM" id="SSF53474">
    <property type="entry name" value="alpha/beta-Hydrolases"/>
    <property type="match status" value="1"/>
</dbReference>
<dbReference type="Pfam" id="PF11288">
    <property type="entry name" value="DUF3089"/>
    <property type="match status" value="1"/>
</dbReference>